<dbReference type="Pfam" id="PF05656">
    <property type="entry name" value="DUF805"/>
    <property type="match status" value="1"/>
</dbReference>
<gene>
    <name evidence="2" type="ORF">VTAP4600_B0437</name>
</gene>
<feature type="transmembrane region" description="Helical" evidence="1">
    <location>
        <begin position="29"/>
        <end position="51"/>
    </location>
</feature>
<evidence type="ECO:0000313" key="3">
    <source>
        <dbReference type="Proteomes" id="UP000235828"/>
    </source>
</evidence>
<dbReference type="InterPro" id="IPR008523">
    <property type="entry name" value="DUF805"/>
</dbReference>
<dbReference type="Proteomes" id="UP000235828">
    <property type="component" value="Chromosome B"/>
</dbReference>
<keyword evidence="1" id="KW-1133">Transmembrane helix</keyword>
<feature type="transmembrane region" description="Helical" evidence="1">
    <location>
        <begin position="58"/>
        <end position="77"/>
    </location>
</feature>
<evidence type="ECO:0000313" key="2">
    <source>
        <dbReference type="EMBL" id="SON52048.1"/>
    </source>
</evidence>
<dbReference type="KEGG" id="vta:B0437"/>
<dbReference type="RefSeq" id="WP_102524392.1">
    <property type="nucleotide sequence ID" value="NZ_LT960612.1"/>
</dbReference>
<protein>
    <recommendedName>
        <fullName evidence="4">Inner membrane protein YhaI</fullName>
    </recommendedName>
</protein>
<keyword evidence="3" id="KW-1185">Reference proteome</keyword>
<organism evidence="2 3">
    <name type="scientific">Vibrio tapetis subsp. tapetis</name>
    <dbReference type="NCBI Taxonomy" id="1671868"/>
    <lineage>
        <taxon>Bacteria</taxon>
        <taxon>Pseudomonadati</taxon>
        <taxon>Pseudomonadota</taxon>
        <taxon>Gammaproteobacteria</taxon>
        <taxon>Vibrionales</taxon>
        <taxon>Vibrionaceae</taxon>
        <taxon>Vibrio</taxon>
    </lineage>
</organism>
<dbReference type="PANTHER" id="PTHR34980:SF2">
    <property type="entry name" value="INNER MEMBRANE PROTEIN YHAH-RELATED"/>
    <property type="match status" value="1"/>
</dbReference>
<proteinExistence type="predicted"/>
<dbReference type="AlphaFoldDB" id="A0A2N8ZJG2"/>
<evidence type="ECO:0000256" key="1">
    <source>
        <dbReference type="SAM" id="Phobius"/>
    </source>
</evidence>
<keyword evidence="1" id="KW-0812">Transmembrane</keyword>
<evidence type="ECO:0008006" key="4">
    <source>
        <dbReference type="Google" id="ProtNLM"/>
    </source>
</evidence>
<accession>A0A2N8ZJG2</accession>
<reference evidence="2 3" key="1">
    <citation type="submission" date="2017-10" db="EMBL/GenBank/DDBJ databases">
        <authorList>
            <person name="Banno H."/>
            <person name="Chua N.-H."/>
        </authorList>
    </citation>
    <scope>NUCLEOTIDE SEQUENCE [LARGE SCALE GENOMIC DNA]</scope>
    <source>
        <strain evidence="2">Vibrio tapetis CECT4600</strain>
    </source>
</reference>
<name>A0A2N8ZJG2_9VIBR</name>
<dbReference type="PANTHER" id="PTHR34980">
    <property type="entry name" value="INNER MEMBRANE PROTEIN-RELATED-RELATED"/>
    <property type="match status" value="1"/>
</dbReference>
<sequence length="118" mass="13928">MKIHDFWIGYLSGWRHCFDFSGRAYRHEFWMFMAVHFVISLLLIILDVVVLSGGFFDLFYSIISLFPMFAFIVRRLHDVGHSGWWGWVFLLPIIGPFWLIYLLCKHSEDAIVEGGYSC</sequence>
<dbReference type="EMBL" id="LT960612">
    <property type="protein sequence ID" value="SON52048.1"/>
    <property type="molecule type" value="Genomic_DNA"/>
</dbReference>
<feature type="transmembrane region" description="Helical" evidence="1">
    <location>
        <begin position="83"/>
        <end position="104"/>
    </location>
</feature>
<keyword evidence="1" id="KW-0472">Membrane</keyword>
<dbReference type="GO" id="GO:0005886">
    <property type="term" value="C:plasma membrane"/>
    <property type="evidence" value="ECO:0007669"/>
    <property type="project" value="TreeGrafter"/>
</dbReference>
<dbReference type="OrthoDB" id="9812349at2"/>